<dbReference type="PROSITE" id="PS00892">
    <property type="entry name" value="HIT_1"/>
    <property type="match status" value="1"/>
</dbReference>
<accession>A0ABM7H7I8</accession>
<evidence type="ECO:0000256" key="1">
    <source>
        <dbReference type="PROSITE-ProRule" id="PRU00464"/>
    </source>
</evidence>
<dbReference type="PANTHER" id="PTHR42997">
    <property type="entry name" value="HIT FAMILY HYDROLASE"/>
    <property type="match status" value="1"/>
</dbReference>
<dbReference type="EMBL" id="AP019781">
    <property type="protein sequence ID" value="BBL68830.1"/>
    <property type="molecule type" value="Genomic_DNA"/>
</dbReference>
<evidence type="ECO:0000259" key="2">
    <source>
        <dbReference type="PROSITE" id="PS51084"/>
    </source>
</evidence>
<keyword evidence="4" id="KW-1185">Reference proteome</keyword>
<dbReference type="InterPro" id="IPR011146">
    <property type="entry name" value="HIT-like"/>
</dbReference>
<dbReference type="InterPro" id="IPR019808">
    <property type="entry name" value="Histidine_triad_CS"/>
</dbReference>
<name>A0ABM7H7I8_9EURY</name>
<dbReference type="PANTHER" id="PTHR42997:SF1">
    <property type="entry name" value="AP-4-A PHOSPHORYLASE"/>
    <property type="match status" value="1"/>
</dbReference>
<reference evidence="3 4" key="1">
    <citation type="submission" date="2019-06" db="EMBL/GenBank/DDBJ databases">
        <title>Complete genome sequence of Methanoculleus chikugoensis strain MG62.</title>
        <authorList>
            <person name="Asakawa S."/>
            <person name="Dianou D."/>
        </authorList>
    </citation>
    <scope>NUCLEOTIDE SEQUENCE [LARGE SCALE GENOMIC DNA]</scope>
    <source>
        <strain evidence="3 4">MG62</strain>
    </source>
</reference>
<evidence type="ECO:0000313" key="4">
    <source>
        <dbReference type="Proteomes" id="UP000824969"/>
    </source>
</evidence>
<proteinExistence type="predicted"/>
<gene>
    <name evidence="3" type="ORF">MchiMG62_20110</name>
</gene>
<dbReference type="Proteomes" id="UP000824969">
    <property type="component" value="Chromosome"/>
</dbReference>
<dbReference type="PROSITE" id="PS51084">
    <property type="entry name" value="HIT_2"/>
    <property type="match status" value="1"/>
</dbReference>
<dbReference type="InterPro" id="IPR052908">
    <property type="entry name" value="AP-4-A_phosphorylase"/>
</dbReference>
<evidence type="ECO:0000313" key="3">
    <source>
        <dbReference type="EMBL" id="BBL68830.1"/>
    </source>
</evidence>
<sequence>MPDLEDIDHQPIVLDGYNVGVNVGEAAGQTVMHLHVHVIPRYAGDVADPRGGVRGAVPKKRVY</sequence>
<organism evidence="3 4">
    <name type="scientific">Methanoculleus chikugoensis</name>
    <dbReference type="NCBI Taxonomy" id="118126"/>
    <lineage>
        <taxon>Archaea</taxon>
        <taxon>Methanobacteriati</taxon>
        <taxon>Methanobacteriota</taxon>
        <taxon>Stenosarchaea group</taxon>
        <taxon>Methanomicrobia</taxon>
        <taxon>Methanomicrobiales</taxon>
        <taxon>Methanomicrobiaceae</taxon>
        <taxon>Methanoculleus</taxon>
    </lineage>
</organism>
<feature type="domain" description="HIT" evidence="2">
    <location>
        <begin position="1"/>
        <end position="48"/>
    </location>
</feature>
<protein>
    <recommendedName>
        <fullName evidence="2">HIT domain-containing protein</fullName>
    </recommendedName>
</protein>
<feature type="short sequence motif" description="Histidine triad motif" evidence="1">
    <location>
        <begin position="33"/>
        <end position="37"/>
    </location>
</feature>
<dbReference type="Pfam" id="PF01230">
    <property type="entry name" value="HIT"/>
    <property type="match status" value="1"/>
</dbReference>